<evidence type="ECO:0000313" key="3">
    <source>
        <dbReference type="EMBL" id="KAJ2936883.1"/>
    </source>
</evidence>
<dbReference type="AlphaFoldDB" id="A0A9W8JN02"/>
<gene>
    <name evidence="3" type="ORF">H1R20_g209</name>
</gene>
<comment type="caution">
    <text evidence="3">The sequence shown here is derived from an EMBL/GenBank/DDBJ whole genome shotgun (WGS) entry which is preliminary data.</text>
</comment>
<keyword evidence="2" id="KW-0732">Signal</keyword>
<reference evidence="3" key="1">
    <citation type="submission" date="2022-06" db="EMBL/GenBank/DDBJ databases">
        <title>Genome Sequence of Candolleomyces eurysporus.</title>
        <authorList>
            <person name="Buettner E."/>
        </authorList>
    </citation>
    <scope>NUCLEOTIDE SEQUENCE</scope>
    <source>
        <strain evidence="3">VTCC 930004</strain>
    </source>
</reference>
<proteinExistence type="predicted"/>
<feature type="signal peptide" evidence="2">
    <location>
        <begin position="1"/>
        <end position="21"/>
    </location>
</feature>
<feature type="non-terminal residue" evidence="3">
    <location>
        <position position="1"/>
    </location>
</feature>
<dbReference type="OrthoDB" id="10379662at2759"/>
<feature type="region of interest" description="Disordered" evidence="1">
    <location>
        <begin position="115"/>
        <end position="146"/>
    </location>
</feature>
<organism evidence="3 4">
    <name type="scientific">Candolleomyces eurysporus</name>
    <dbReference type="NCBI Taxonomy" id="2828524"/>
    <lineage>
        <taxon>Eukaryota</taxon>
        <taxon>Fungi</taxon>
        <taxon>Dikarya</taxon>
        <taxon>Basidiomycota</taxon>
        <taxon>Agaricomycotina</taxon>
        <taxon>Agaricomycetes</taxon>
        <taxon>Agaricomycetidae</taxon>
        <taxon>Agaricales</taxon>
        <taxon>Agaricineae</taxon>
        <taxon>Psathyrellaceae</taxon>
        <taxon>Candolleomyces</taxon>
    </lineage>
</organism>
<feature type="chain" id="PRO_5040941302" evidence="2">
    <location>
        <begin position="22"/>
        <end position="238"/>
    </location>
</feature>
<feature type="region of interest" description="Disordered" evidence="1">
    <location>
        <begin position="178"/>
        <end position="202"/>
    </location>
</feature>
<evidence type="ECO:0000256" key="1">
    <source>
        <dbReference type="SAM" id="MobiDB-lite"/>
    </source>
</evidence>
<evidence type="ECO:0000256" key="2">
    <source>
        <dbReference type="SAM" id="SignalP"/>
    </source>
</evidence>
<keyword evidence="4" id="KW-1185">Reference proteome</keyword>
<evidence type="ECO:0000313" key="4">
    <source>
        <dbReference type="Proteomes" id="UP001140091"/>
    </source>
</evidence>
<sequence length="238" mass="26751">MVAIHVLTALLLSATAFKARAEPVGFYDEANEIAVRDLVEDLILREFGPDYADIVDREPWLGAVTSGLKTATQFAVKHAGTVAKVAGKANEFLGGAGGGGGDEVTLTQQDINNNRNFKNGIKFENPKPAKQKKNKQKKRGKGKREFLDEEDDMNILQRDFEELVERAAFDAADSLKERDFGGSFGEMDERSFLDEQDGLEEREFDFDGEELEAREFEEDEEELLMRDFEDASWLEDLN</sequence>
<dbReference type="EMBL" id="JANBPK010000012">
    <property type="protein sequence ID" value="KAJ2936883.1"/>
    <property type="molecule type" value="Genomic_DNA"/>
</dbReference>
<name>A0A9W8JN02_9AGAR</name>
<protein>
    <submittedName>
        <fullName evidence="3">Uncharacterized protein</fullName>
    </submittedName>
</protein>
<accession>A0A9W8JN02</accession>
<feature type="compositionally biased region" description="Basic residues" evidence="1">
    <location>
        <begin position="129"/>
        <end position="142"/>
    </location>
</feature>
<dbReference type="Proteomes" id="UP001140091">
    <property type="component" value="Unassembled WGS sequence"/>
</dbReference>